<dbReference type="InterPro" id="IPR044878">
    <property type="entry name" value="UbiA_sf"/>
</dbReference>
<dbReference type="PANTHER" id="PTHR11048">
    <property type="entry name" value="PRENYLTRANSFERASES"/>
    <property type="match status" value="1"/>
</dbReference>
<dbReference type="InterPro" id="IPR006370">
    <property type="entry name" value="HB_polyprenyltransferase-like"/>
</dbReference>
<dbReference type="EC" id="2.5.1.39" evidence="9"/>
<accession>A0ABD4T3H8</accession>
<evidence type="ECO:0000256" key="6">
    <source>
        <dbReference type="ARBA" id="ARBA00022692"/>
    </source>
</evidence>
<keyword evidence="7 9" id="KW-1133">Transmembrane helix</keyword>
<dbReference type="AlphaFoldDB" id="A0ABD4T3H8"/>
<comment type="function">
    <text evidence="9">Catalyzes the prenylation of para-hydroxybenzoate (PHB) with an all-trans polyprenyl group. Mediates the second step in the final reaction sequence of plastoquinone-9 (PQ-9) biosynthesis, which is the condensation of the polyisoprenoid side chain with PHB, generating the first membrane-bound Q intermediate 4-hydroxy-3-solanesylbenzoate.</text>
</comment>
<dbReference type="GO" id="GO:0005886">
    <property type="term" value="C:plasma membrane"/>
    <property type="evidence" value="ECO:0007669"/>
    <property type="project" value="UniProtKB-SubCell"/>
</dbReference>
<proteinExistence type="inferred from homology"/>
<dbReference type="Gene3D" id="1.20.120.1780">
    <property type="entry name" value="UbiA prenyltransferase"/>
    <property type="match status" value="1"/>
</dbReference>
<dbReference type="FunFam" id="1.10.357.140:FF:000008">
    <property type="entry name" value="4-hydroxybenzoate octaprenyltransferase"/>
    <property type="match status" value="1"/>
</dbReference>
<organism evidence="10 11">
    <name type="scientific">Lyngbya confervoides BDU141951</name>
    <dbReference type="NCBI Taxonomy" id="1574623"/>
    <lineage>
        <taxon>Bacteria</taxon>
        <taxon>Bacillati</taxon>
        <taxon>Cyanobacteriota</taxon>
        <taxon>Cyanophyceae</taxon>
        <taxon>Oscillatoriophycideae</taxon>
        <taxon>Oscillatoriales</taxon>
        <taxon>Microcoleaceae</taxon>
        <taxon>Lyngbya</taxon>
    </lineage>
</organism>
<feature type="transmembrane region" description="Helical" evidence="9">
    <location>
        <begin position="169"/>
        <end position="191"/>
    </location>
</feature>
<evidence type="ECO:0000256" key="2">
    <source>
        <dbReference type="ARBA" id="ARBA00004141"/>
    </source>
</evidence>
<sequence length="293" mass="32172">MTAPLHSQSSLIREVFRLLRWDKPAGRLILMIPALWALCLATQARPPLGLLLVIVAGSLATSAAGCVVNDLWDRNIDPQVERTKRRPLAAKTLTIRVGIGAALLCFLCALGLALYLTPLSFGLCVAAVPVIVLYPLAKRVFPIPQLVLSIAWGFAVLISWSAAANEITLSTWLLWGATLLWTLGFDTVYAMPDRSDDRRLGVNSSALFFGPHASLAVGLCYLGTFGLLIGLGLREELHWVFWITLAIGGFYWGRQSLALRHDPLPIHRYADFFRQNVTLGFVLLLGMVGGKWI</sequence>
<dbReference type="Pfam" id="PF01040">
    <property type="entry name" value="UbiA"/>
    <property type="match status" value="1"/>
</dbReference>
<dbReference type="RefSeq" id="WP_166281737.1">
    <property type="nucleotide sequence ID" value="NZ_JTHE03000051.1"/>
</dbReference>
<keyword evidence="9" id="KW-1003">Cell membrane</keyword>
<dbReference type="GO" id="GO:0008412">
    <property type="term" value="F:4-hydroxybenzoate polyprenyltransferase activity"/>
    <property type="evidence" value="ECO:0007669"/>
    <property type="project" value="UniProtKB-UniRule"/>
</dbReference>
<keyword evidence="5 9" id="KW-0808">Transferase</keyword>
<comment type="catalytic activity">
    <reaction evidence="9">
        <text>all-trans-nonaprenyl diphosphate + 4-hydroxybenzoate = 4-hydroxy-3-(all-trans-nonaprenyl)benzoate + diphosphate</text>
        <dbReference type="Rhea" id="RHEA:17709"/>
        <dbReference type="ChEBI" id="CHEBI:17879"/>
        <dbReference type="ChEBI" id="CHEBI:33019"/>
        <dbReference type="ChEBI" id="CHEBI:58391"/>
        <dbReference type="ChEBI" id="CHEBI:84502"/>
        <dbReference type="EC" id="2.5.1.39"/>
    </reaction>
</comment>
<dbReference type="Proteomes" id="UP000031561">
    <property type="component" value="Unassembled WGS sequence"/>
</dbReference>
<dbReference type="InterPro" id="IPR039653">
    <property type="entry name" value="Prenyltransferase"/>
</dbReference>
<comment type="similarity">
    <text evidence="3 9">Belongs to the UbiA prenyltransferase family.</text>
</comment>
<dbReference type="NCBIfam" id="TIGR01474">
    <property type="entry name" value="ubiA_proteo"/>
    <property type="match status" value="1"/>
</dbReference>
<evidence type="ECO:0000256" key="8">
    <source>
        <dbReference type="ARBA" id="ARBA00023136"/>
    </source>
</evidence>
<dbReference type="NCBIfam" id="NF009514">
    <property type="entry name" value="PRK12873.1"/>
    <property type="match status" value="1"/>
</dbReference>
<protein>
    <recommendedName>
        <fullName evidence="9">4-hydroxybenzoate solanesyltransferase</fullName>
        <ecNumber evidence="9">2.5.1.39</ecNumber>
    </recommendedName>
    <alternativeName>
        <fullName evidence="9">4-HB polyprenyltransferase</fullName>
    </alternativeName>
</protein>
<comment type="subcellular location">
    <subcellularLocation>
        <location evidence="9">Cell inner membrane</location>
        <topology evidence="9">Multi-pass membrane protein</topology>
    </subcellularLocation>
    <subcellularLocation>
        <location evidence="2">Membrane</location>
        <topology evidence="2">Multi-pass membrane protein</topology>
    </subcellularLocation>
</comment>
<evidence type="ECO:0000256" key="1">
    <source>
        <dbReference type="ARBA" id="ARBA00001946"/>
    </source>
</evidence>
<feature type="transmembrane region" description="Helical" evidence="9">
    <location>
        <begin position="212"/>
        <end position="231"/>
    </location>
</feature>
<keyword evidence="9" id="KW-0460">Magnesium</keyword>
<reference evidence="10 11" key="1">
    <citation type="journal article" date="2015" name="Genome Announc.">
        <title>Draft Genome Sequence of Filamentous Marine Cyanobacterium Lyngbya confervoides Strain BDU141951.</title>
        <authorList>
            <person name="Chandrababunaidu M.M."/>
            <person name="Sen D."/>
            <person name="Tripathy S."/>
        </authorList>
    </citation>
    <scope>NUCLEOTIDE SEQUENCE [LARGE SCALE GENOMIC DNA]</scope>
    <source>
        <strain evidence="10 11">BDU141951</strain>
    </source>
</reference>
<dbReference type="InterPro" id="IPR030470">
    <property type="entry name" value="UbiA_prenylTrfase_CS"/>
</dbReference>
<evidence type="ECO:0000313" key="11">
    <source>
        <dbReference type="Proteomes" id="UP000031561"/>
    </source>
</evidence>
<keyword evidence="8 9" id="KW-0472">Membrane</keyword>
<gene>
    <name evidence="9" type="primary">plqA</name>
    <name evidence="10" type="ORF">QQ91_0009110</name>
</gene>
<evidence type="ECO:0000313" key="10">
    <source>
        <dbReference type="EMBL" id="MCM1982980.1"/>
    </source>
</evidence>
<keyword evidence="4 9" id="KW-0997">Cell inner membrane</keyword>
<keyword evidence="11" id="KW-1185">Reference proteome</keyword>
<dbReference type="PROSITE" id="PS00943">
    <property type="entry name" value="UBIA"/>
    <property type="match status" value="1"/>
</dbReference>
<dbReference type="HAMAP" id="MF_01635">
    <property type="entry name" value="UbiA"/>
    <property type="match status" value="1"/>
</dbReference>
<evidence type="ECO:0000256" key="3">
    <source>
        <dbReference type="ARBA" id="ARBA00005985"/>
    </source>
</evidence>
<dbReference type="Gene3D" id="1.10.357.140">
    <property type="entry name" value="UbiA prenyltransferase"/>
    <property type="match status" value="1"/>
</dbReference>
<name>A0ABD4T3H8_9CYAN</name>
<feature type="transmembrane region" description="Helical" evidence="9">
    <location>
        <begin position="237"/>
        <end position="253"/>
    </location>
</feature>
<keyword evidence="6 9" id="KW-0812">Transmembrane</keyword>
<dbReference type="FunFam" id="1.20.120.1780:FF:000001">
    <property type="entry name" value="4-hydroxybenzoate octaprenyltransferase"/>
    <property type="match status" value="1"/>
</dbReference>
<dbReference type="PANTHER" id="PTHR11048:SF28">
    <property type="entry name" value="4-HYDROXYBENZOATE POLYPRENYLTRANSFERASE, MITOCHONDRIAL"/>
    <property type="match status" value="1"/>
</dbReference>
<comment type="caution">
    <text evidence="10">The sequence shown here is derived from an EMBL/GenBank/DDBJ whole genome shotgun (WGS) entry which is preliminary data.</text>
</comment>
<feature type="transmembrane region" description="Helical" evidence="9">
    <location>
        <begin position="273"/>
        <end position="292"/>
    </location>
</feature>
<dbReference type="InterPro" id="IPR000537">
    <property type="entry name" value="UbiA_prenyltransferase"/>
</dbReference>
<comment type="cofactor">
    <cofactor evidence="1 9">
        <name>Mg(2+)</name>
        <dbReference type="ChEBI" id="CHEBI:18420"/>
    </cofactor>
</comment>
<evidence type="ECO:0000256" key="7">
    <source>
        <dbReference type="ARBA" id="ARBA00022989"/>
    </source>
</evidence>
<dbReference type="EMBL" id="JTHE03000051">
    <property type="protein sequence ID" value="MCM1982980.1"/>
    <property type="molecule type" value="Genomic_DNA"/>
</dbReference>
<evidence type="ECO:0000256" key="4">
    <source>
        <dbReference type="ARBA" id="ARBA00022519"/>
    </source>
</evidence>
<dbReference type="CDD" id="cd13959">
    <property type="entry name" value="PT_UbiA_COQ2"/>
    <property type="match status" value="1"/>
</dbReference>
<feature type="transmembrane region" description="Helical" evidence="9">
    <location>
        <begin position="50"/>
        <end position="72"/>
    </location>
</feature>
<feature type="transmembrane region" description="Helical" evidence="9">
    <location>
        <begin position="146"/>
        <end position="163"/>
    </location>
</feature>
<dbReference type="GO" id="GO:0006744">
    <property type="term" value="P:ubiquinone biosynthetic process"/>
    <property type="evidence" value="ECO:0007669"/>
    <property type="project" value="UniProtKB-UniRule"/>
</dbReference>
<evidence type="ECO:0000256" key="9">
    <source>
        <dbReference type="HAMAP-Rule" id="MF_01635"/>
    </source>
</evidence>
<evidence type="ECO:0000256" key="5">
    <source>
        <dbReference type="ARBA" id="ARBA00022679"/>
    </source>
</evidence>
<feature type="transmembrane region" description="Helical" evidence="9">
    <location>
        <begin position="93"/>
        <end position="113"/>
    </location>
</feature>